<comment type="caution">
    <text evidence="1">The sequence shown here is derived from an EMBL/GenBank/DDBJ whole genome shotgun (WGS) entry which is preliminary data.</text>
</comment>
<evidence type="ECO:0000313" key="2">
    <source>
        <dbReference type="Proteomes" id="UP000286482"/>
    </source>
</evidence>
<dbReference type="RefSeq" id="WP_120356317.1">
    <property type="nucleotide sequence ID" value="NZ_RAQO01000009.1"/>
</dbReference>
<evidence type="ECO:0000313" key="1">
    <source>
        <dbReference type="EMBL" id="RKF14506.1"/>
    </source>
</evidence>
<accession>A0A420E7K9</accession>
<dbReference type="AlphaFoldDB" id="A0A420E7K9"/>
<gene>
    <name evidence="1" type="ORF">DBZ36_17810</name>
</gene>
<dbReference type="OrthoDB" id="7067468at2"/>
<evidence type="ECO:0008006" key="3">
    <source>
        <dbReference type="Google" id="ProtNLM"/>
    </source>
</evidence>
<dbReference type="EMBL" id="RAQO01000009">
    <property type="protein sequence ID" value="RKF14506.1"/>
    <property type="molecule type" value="Genomic_DNA"/>
</dbReference>
<sequence>MDQQKVITQIQLNLKEIYHRSIDADHKLKEFKNEGLAQFDALFANEQLFKQHHTSFLPYVEELASDLVLLQEATDEDHFVSQLKLLMTKLEAMNRLLVSFKQKL</sequence>
<name>A0A420E7K9_9ALTE</name>
<protein>
    <recommendedName>
        <fullName evidence="3">Prephenate dehydrogenase</fullName>
    </recommendedName>
</protein>
<dbReference type="Proteomes" id="UP000286482">
    <property type="component" value="Unassembled WGS sequence"/>
</dbReference>
<organism evidence="1 2">
    <name type="scientific">Alginatibacterium sediminis</name>
    <dbReference type="NCBI Taxonomy" id="2164068"/>
    <lineage>
        <taxon>Bacteria</taxon>
        <taxon>Pseudomonadati</taxon>
        <taxon>Pseudomonadota</taxon>
        <taxon>Gammaproteobacteria</taxon>
        <taxon>Alteromonadales</taxon>
        <taxon>Alteromonadaceae</taxon>
        <taxon>Alginatibacterium</taxon>
    </lineage>
</organism>
<reference evidence="1 2" key="1">
    <citation type="submission" date="2018-09" db="EMBL/GenBank/DDBJ databases">
        <authorList>
            <person name="Wang Z."/>
        </authorList>
    </citation>
    <scope>NUCLEOTIDE SEQUENCE [LARGE SCALE GENOMIC DNA]</scope>
    <source>
        <strain evidence="1 2">ALS 81</strain>
    </source>
</reference>
<proteinExistence type="predicted"/>
<keyword evidence="2" id="KW-1185">Reference proteome</keyword>